<dbReference type="SMART" id="SM00220">
    <property type="entry name" value="S_TKc"/>
    <property type="match status" value="1"/>
</dbReference>
<comment type="caution">
    <text evidence="2">The sequence shown here is derived from an EMBL/GenBank/DDBJ whole genome shotgun (WGS) entry which is preliminary data.</text>
</comment>
<dbReference type="Gene3D" id="1.10.510.10">
    <property type="entry name" value="Transferase(Phosphotransferase) domain 1"/>
    <property type="match status" value="1"/>
</dbReference>
<dbReference type="PROSITE" id="PS50011">
    <property type="entry name" value="PROTEIN_KINASE_DOM"/>
    <property type="match status" value="1"/>
</dbReference>
<protein>
    <recommendedName>
        <fullName evidence="1">Protein kinase domain-containing protein</fullName>
    </recommendedName>
</protein>
<dbReference type="PANTHER" id="PTHR24359">
    <property type="entry name" value="SERINE/THREONINE-PROTEIN KINASE SBK1"/>
    <property type="match status" value="1"/>
</dbReference>
<sequence>MKVGQALSGARWNYRLTKPLEEGVHQSTIFKAQVLPRDGFDGPAKWAIIKTAPPDNKAARESLKQEYDIYRMSSIASHPCFQAIYNIIGDPKNLDDDAADSPACLVLEWMDCTLAQVPSKRHLQDHILIKAIIDAVLSSLVTLDKEKLVNTDIKIDNILLSNVDTDHPIVKIGDLGLVRPDGRWHHAQPFAMRAPEVYRGLACVHRSQVWALAATLLCWIKPGVLGTAGSPGSLYREGWCIAKLMRLFPGWTGPPIEDAVRQSEFELGKALIEGSEPTITDVLSLEDEMQTMGILPEMMGLLRRLLVVDPGDRPSAAEVLASEEYRNLK</sequence>
<reference evidence="2 3" key="1">
    <citation type="submission" date="2024-09" db="EMBL/GenBank/DDBJ databases">
        <title>Rethinking Asexuality: The Enigmatic Case of Functional Sexual Genes in Lepraria (Stereocaulaceae).</title>
        <authorList>
            <person name="Doellman M."/>
            <person name="Sun Y."/>
            <person name="Barcenas-Pena A."/>
            <person name="Lumbsch H.T."/>
            <person name="Grewe F."/>
        </authorList>
    </citation>
    <scope>NUCLEOTIDE SEQUENCE [LARGE SCALE GENOMIC DNA]</scope>
    <source>
        <strain evidence="2 3">Grewe 0041</strain>
    </source>
</reference>
<proteinExistence type="predicted"/>
<dbReference type="PANTHER" id="PTHR24359:SF1">
    <property type="entry name" value="INHIBITOR OF NUCLEAR FACTOR KAPPA-B KINASE EPSILON SUBUNIT HOMOLOG 1-RELATED"/>
    <property type="match status" value="1"/>
</dbReference>
<keyword evidence="3" id="KW-1185">Reference proteome</keyword>
<gene>
    <name evidence="2" type="ORF">ABVK25_012536</name>
</gene>
<evidence type="ECO:0000313" key="2">
    <source>
        <dbReference type="EMBL" id="KAL2043685.1"/>
    </source>
</evidence>
<dbReference type="EMBL" id="JBHFEH010000252">
    <property type="protein sequence ID" value="KAL2043685.1"/>
    <property type="molecule type" value="Genomic_DNA"/>
</dbReference>
<dbReference type="InterPro" id="IPR000719">
    <property type="entry name" value="Prot_kinase_dom"/>
</dbReference>
<dbReference type="InterPro" id="IPR011009">
    <property type="entry name" value="Kinase-like_dom_sf"/>
</dbReference>
<accession>A0ABR4AD67</accession>
<name>A0ABR4AD67_9LECA</name>
<dbReference type="Pfam" id="PF00069">
    <property type="entry name" value="Pkinase"/>
    <property type="match status" value="1"/>
</dbReference>
<dbReference type="Proteomes" id="UP001590951">
    <property type="component" value="Unassembled WGS sequence"/>
</dbReference>
<dbReference type="SUPFAM" id="SSF56112">
    <property type="entry name" value="Protein kinase-like (PK-like)"/>
    <property type="match status" value="1"/>
</dbReference>
<evidence type="ECO:0000259" key="1">
    <source>
        <dbReference type="PROSITE" id="PS50011"/>
    </source>
</evidence>
<evidence type="ECO:0000313" key="3">
    <source>
        <dbReference type="Proteomes" id="UP001590951"/>
    </source>
</evidence>
<organism evidence="2 3">
    <name type="scientific">Lepraria finkii</name>
    <dbReference type="NCBI Taxonomy" id="1340010"/>
    <lineage>
        <taxon>Eukaryota</taxon>
        <taxon>Fungi</taxon>
        <taxon>Dikarya</taxon>
        <taxon>Ascomycota</taxon>
        <taxon>Pezizomycotina</taxon>
        <taxon>Lecanoromycetes</taxon>
        <taxon>OSLEUM clade</taxon>
        <taxon>Lecanoromycetidae</taxon>
        <taxon>Lecanorales</taxon>
        <taxon>Lecanorineae</taxon>
        <taxon>Stereocaulaceae</taxon>
        <taxon>Lepraria</taxon>
    </lineage>
</organism>
<feature type="domain" description="Protein kinase" evidence="1">
    <location>
        <begin position="14"/>
        <end position="326"/>
    </location>
</feature>